<dbReference type="Proteomes" id="UP000215902">
    <property type="component" value="Unassembled WGS sequence"/>
</dbReference>
<feature type="compositionally biased region" description="Basic residues" evidence="1">
    <location>
        <begin position="298"/>
        <end position="310"/>
    </location>
</feature>
<feature type="compositionally biased region" description="Low complexity" evidence="1">
    <location>
        <begin position="170"/>
        <end position="182"/>
    </location>
</feature>
<feature type="compositionally biased region" description="Acidic residues" evidence="1">
    <location>
        <begin position="183"/>
        <end position="203"/>
    </location>
</feature>
<feature type="compositionally biased region" description="Acidic residues" evidence="1">
    <location>
        <begin position="321"/>
        <end position="345"/>
    </location>
</feature>
<evidence type="ECO:0000313" key="2">
    <source>
        <dbReference type="EMBL" id="PAA61241.1"/>
    </source>
</evidence>
<accession>A0A267EIB5</accession>
<reference evidence="2 3" key="1">
    <citation type="submission" date="2017-06" db="EMBL/GenBank/DDBJ databases">
        <title>A platform for efficient transgenesis in Macrostomum lignano, a flatworm model organism for stem cell research.</title>
        <authorList>
            <person name="Berezikov E."/>
        </authorList>
    </citation>
    <scope>NUCLEOTIDE SEQUENCE [LARGE SCALE GENOMIC DNA]</scope>
    <source>
        <strain evidence="2">DV1</strain>
        <tissue evidence="2">Whole organism</tissue>
    </source>
</reference>
<evidence type="ECO:0000256" key="1">
    <source>
        <dbReference type="SAM" id="MobiDB-lite"/>
    </source>
</evidence>
<feature type="compositionally biased region" description="Pro residues" evidence="1">
    <location>
        <begin position="265"/>
        <end position="279"/>
    </location>
</feature>
<feature type="compositionally biased region" description="Basic residues" evidence="1">
    <location>
        <begin position="407"/>
        <end position="427"/>
    </location>
</feature>
<evidence type="ECO:0000313" key="3">
    <source>
        <dbReference type="Proteomes" id="UP000215902"/>
    </source>
</evidence>
<proteinExistence type="predicted"/>
<feature type="region of interest" description="Disordered" evidence="1">
    <location>
        <begin position="124"/>
        <end position="374"/>
    </location>
</feature>
<gene>
    <name evidence="2" type="ORF">BOX15_Mlig005397g1</name>
</gene>
<feature type="region of interest" description="Disordered" evidence="1">
    <location>
        <begin position="42"/>
        <end position="65"/>
    </location>
</feature>
<protein>
    <submittedName>
        <fullName evidence="2">Uncharacterized protein</fullName>
    </submittedName>
</protein>
<feature type="region of interest" description="Disordered" evidence="1">
    <location>
        <begin position="399"/>
        <end position="427"/>
    </location>
</feature>
<sequence length="427" mass="45494">MHHQHRVHGAAPGYWPIGGHNNSFGGGGASASYYHRNLHNARSKTPTTVGGNDAASNKPTSGSSTATVAGGVGAAFPCMRALQPLMSVDFGIDLASVRAEINSCKRRYQQEVWNVLCNKALQPGAGGGTAGQASGWKKSAAVAGHSTEESKSVGAGSGAGAAKRGGGGTAATAAAAAPPTEEYGTEEDDGEEYEEGYDSTEDNENNKSSSATAAQRRRRRRQQQQQKTPASSTNRRRGQKSLDDWHNWNNSSKQPLPVVGFSDQPPLPLPAPVQPPPPSSRQSRFGGPADSASFSTNHSRRQQKPPKPLHRPPPDGHDPDGATDDLDDDFGESDGDGEDELDDVDVGPLPRVHRRNLDNGGFNNDFDFLDNNDDDSCGSSLIVDGTGPRRPFVPMFCGTWGSAAPRQSRRRPPQPPGRQRRPSKRRI</sequence>
<comment type="caution">
    <text evidence="2">The sequence shown here is derived from an EMBL/GenBank/DDBJ whole genome shotgun (WGS) entry which is preliminary data.</text>
</comment>
<name>A0A267EIB5_9PLAT</name>
<feature type="compositionally biased region" description="Polar residues" evidence="1">
    <location>
        <begin position="43"/>
        <end position="59"/>
    </location>
</feature>
<organism evidence="2 3">
    <name type="scientific">Macrostomum lignano</name>
    <dbReference type="NCBI Taxonomy" id="282301"/>
    <lineage>
        <taxon>Eukaryota</taxon>
        <taxon>Metazoa</taxon>
        <taxon>Spiralia</taxon>
        <taxon>Lophotrochozoa</taxon>
        <taxon>Platyhelminthes</taxon>
        <taxon>Rhabditophora</taxon>
        <taxon>Macrostomorpha</taxon>
        <taxon>Macrostomida</taxon>
        <taxon>Macrostomidae</taxon>
        <taxon>Macrostomum</taxon>
    </lineage>
</organism>
<dbReference type="AlphaFoldDB" id="A0A267EIB5"/>
<dbReference type="EMBL" id="NIVC01002055">
    <property type="protein sequence ID" value="PAA61241.1"/>
    <property type="molecule type" value="Genomic_DNA"/>
</dbReference>
<keyword evidence="3" id="KW-1185">Reference proteome</keyword>
<feature type="compositionally biased region" description="Gly residues" evidence="1">
    <location>
        <begin position="155"/>
        <end position="169"/>
    </location>
</feature>